<feature type="region of interest" description="Disordered" evidence="1">
    <location>
        <begin position="1"/>
        <end position="20"/>
    </location>
</feature>
<dbReference type="PANTHER" id="PTHR36807">
    <property type="entry name" value="PHOSPHOGLYCOLATE PHOSPHATASE"/>
    <property type="match status" value="1"/>
</dbReference>
<evidence type="ECO:0000313" key="3">
    <source>
        <dbReference type="Proteomes" id="UP001163823"/>
    </source>
</evidence>
<evidence type="ECO:0000313" key="2">
    <source>
        <dbReference type="EMBL" id="KAJ7961505.1"/>
    </source>
</evidence>
<sequence>MLLNMGLVQDTSLPESGKQATKQPLSLSAIAGGPRLHLLYASFLQVEQEVNNISSISGNGVVDDWLTVFSEVVQNCCQPVCMAWLENELCLENNNEDKAVASLIFEKLKGDNIIVRNIQKSGKEDLYAEFLCFLSVGSLRDGCPYDNSLFMLHGVSILEDLVITLADGVASLYLELISVDSNVLSEVKSLDLALCTFSTRTVQRLRNEFALNQWLYQNVDKIVSIYEDRFDLHTLKKQLIDVPSNSRTQKHSWWKRFILKKSEMVSHQLHHIVISDFSIPVKRTKELRALTGWQYFFSLFLELSDIAMPMIRAVIDKVSNAISFFFSLLDWEVIRTHLYWN</sequence>
<evidence type="ECO:0000256" key="1">
    <source>
        <dbReference type="SAM" id="MobiDB-lite"/>
    </source>
</evidence>
<organism evidence="2 3">
    <name type="scientific">Quillaja saponaria</name>
    <name type="common">Soap bark tree</name>
    <dbReference type="NCBI Taxonomy" id="32244"/>
    <lineage>
        <taxon>Eukaryota</taxon>
        <taxon>Viridiplantae</taxon>
        <taxon>Streptophyta</taxon>
        <taxon>Embryophyta</taxon>
        <taxon>Tracheophyta</taxon>
        <taxon>Spermatophyta</taxon>
        <taxon>Magnoliopsida</taxon>
        <taxon>eudicotyledons</taxon>
        <taxon>Gunneridae</taxon>
        <taxon>Pentapetalae</taxon>
        <taxon>rosids</taxon>
        <taxon>fabids</taxon>
        <taxon>Fabales</taxon>
        <taxon>Quillajaceae</taxon>
        <taxon>Quillaja</taxon>
    </lineage>
</organism>
<reference evidence="2" key="1">
    <citation type="journal article" date="2023" name="Science">
        <title>Elucidation of the pathway for biosynthesis of saponin adjuvants from the soapbark tree.</title>
        <authorList>
            <person name="Reed J."/>
            <person name="Orme A."/>
            <person name="El-Demerdash A."/>
            <person name="Owen C."/>
            <person name="Martin L.B.B."/>
            <person name="Misra R.C."/>
            <person name="Kikuchi S."/>
            <person name="Rejzek M."/>
            <person name="Martin A.C."/>
            <person name="Harkess A."/>
            <person name="Leebens-Mack J."/>
            <person name="Louveau T."/>
            <person name="Stephenson M.J."/>
            <person name="Osbourn A."/>
        </authorList>
    </citation>
    <scope>NUCLEOTIDE SEQUENCE</scope>
    <source>
        <strain evidence="2">S10</strain>
    </source>
</reference>
<dbReference type="KEGG" id="qsa:O6P43_016839"/>
<accession>A0AAD7LNP7</accession>
<dbReference type="Pfam" id="PF12452">
    <property type="entry name" value="DUF3685"/>
    <property type="match status" value="2"/>
</dbReference>
<comment type="caution">
    <text evidence="2">The sequence shown here is derived from an EMBL/GenBank/DDBJ whole genome shotgun (WGS) entry which is preliminary data.</text>
</comment>
<dbReference type="EMBL" id="JARAOO010000007">
    <property type="protein sequence ID" value="KAJ7961505.1"/>
    <property type="molecule type" value="Genomic_DNA"/>
</dbReference>
<dbReference type="InterPro" id="IPR022552">
    <property type="entry name" value="UPF_Ycf55"/>
</dbReference>
<dbReference type="AlphaFoldDB" id="A0AAD7LNP7"/>
<name>A0AAD7LNP7_QUISA</name>
<dbReference type="PANTHER" id="PTHR36807:SF2">
    <property type="entry name" value="PHOSPHOGLYCOLATE PHOSPHATASE"/>
    <property type="match status" value="1"/>
</dbReference>
<keyword evidence="3" id="KW-1185">Reference proteome</keyword>
<gene>
    <name evidence="2" type="ORF">O6P43_016839</name>
</gene>
<proteinExistence type="predicted"/>
<dbReference type="Proteomes" id="UP001163823">
    <property type="component" value="Chromosome 7"/>
</dbReference>
<protein>
    <submittedName>
        <fullName evidence="2">Phosphoglycolate phosphatase</fullName>
    </submittedName>
</protein>
<feature type="compositionally biased region" description="Polar residues" evidence="1">
    <location>
        <begin position="9"/>
        <end position="20"/>
    </location>
</feature>